<dbReference type="EMBL" id="CP036271">
    <property type="protein sequence ID" value="QDT56148.1"/>
    <property type="molecule type" value="Genomic_DNA"/>
</dbReference>
<dbReference type="PROSITE" id="PS50006">
    <property type="entry name" value="FHA_DOMAIN"/>
    <property type="match status" value="1"/>
</dbReference>
<name>A0A517SJ40_9PLAN</name>
<gene>
    <name evidence="3" type="primary">garA_2</name>
    <name evidence="3" type="ORF">Pan44_41990</name>
</gene>
<dbReference type="SUPFAM" id="SSF49879">
    <property type="entry name" value="SMAD/FHA domain"/>
    <property type="match status" value="1"/>
</dbReference>
<dbReference type="CDD" id="cd00060">
    <property type="entry name" value="FHA"/>
    <property type="match status" value="1"/>
</dbReference>
<dbReference type="InterPro" id="IPR000253">
    <property type="entry name" value="FHA_dom"/>
</dbReference>
<organism evidence="3 4">
    <name type="scientific">Caulifigura coniformis</name>
    <dbReference type="NCBI Taxonomy" id="2527983"/>
    <lineage>
        <taxon>Bacteria</taxon>
        <taxon>Pseudomonadati</taxon>
        <taxon>Planctomycetota</taxon>
        <taxon>Planctomycetia</taxon>
        <taxon>Planctomycetales</taxon>
        <taxon>Planctomycetaceae</taxon>
        <taxon>Caulifigura</taxon>
    </lineage>
</organism>
<evidence type="ECO:0000313" key="3">
    <source>
        <dbReference type="EMBL" id="QDT56148.1"/>
    </source>
</evidence>
<dbReference type="InterPro" id="IPR008984">
    <property type="entry name" value="SMAD_FHA_dom_sf"/>
</dbReference>
<dbReference type="PANTHER" id="PTHR23308">
    <property type="entry name" value="NUCLEAR INHIBITOR OF PROTEIN PHOSPHATASE-1"/>
    <property type="match status" value="1"/>
</dbReference>
<keyword evidence="4" id="KW-1185">Reference proteome</keyword>
<evidence type="ECO:0000256" key="1">
    <source>
        <dbReference type="SAM" id="MobiDB-lite"/>
    </source>
</evidence>
<dbReference type="Proteomes" id="UP000315700">
    <property type="component" value="Chromosome"/>
</dbReference>
<dbReference type="SMART" id="SM00240">
    <property type="entry name" value="FHA"/>
    <property type="match status" value="1"/>
</dbReference>
<dbReference type="Pfam" id="PF00498">
    <property type="entry name" value="FHA"/>
    <property type="match status" value="1"/>
</dbReference>
<dbReference type="OrthoDB" id="277679at2"/>
<reference evidence="3 4" key="1">
    <citation type="submission" date="2019-02" db="EMBL/GenBank/DDBJ databases">
        <title>Deep-cultivation of Planctomycetes and their phenomic and genomic characterization uncovers novel biology.</title>
        <authorList>
            <person name="Wiegand S."/>
            <person name="Jogler M."/>
            <person name="Boedeker C."/>
            <person name="Pinto D."/>
            <person name="Vollmers J."/>
            <person name="Rivas-Marin E."/>
            <person name="Kohn T."/>
            <person name="Peeters S.H."/>
            <person name="Heuer A."/>
            <person name="Rast P."/>
            <person name="Oberbeckmann S."/>
            <person name="Bunk B."/>
            <person name="Jeske O."/>
            <person name="Meyerdierks A."/>
            <person name="Storesund J.E."/>
            <person name="Kallscheuer N."/>
            <person name="Luecker S."/>
            <person name="Lage O.M."/>
            <person name="Pohl T."/>
            <person name="Merkel B.J."/>
            <person name="Hornburger P."/>
            <person name="Mueller R.-W."/>
            <person name="Bruemmer F."/>
            <person name="Labrenz M."/>
            <person name="Spormann A.M."/>
            <person name="Op den Camp H."/>
            <person name="Overmann J."/>
            <person name="Amann R."/>
            <person name="Jetten M.S.M."/>
            <person name="Mascher T."/>
            <person name="Medema M.H."/>
            <person name="Devos D.P."/>
            <person name="Kaster A.-K."/>
            <person name="Ovreas L."/>
            <person name="Rohde M."/>
            <person name="Galperin M.Y."/>
            <person name="Jogler C."/>
        </authorList>
    </citation>
    <scope>NUCLEOTIDE SEQUENCE [LARGE SCALE GENOMIC DNA]</scope>
    <source>
        <strain evidence="3 4">Pan44</strain>
    </source>
</reference>
<proteinExistence type="predicted"/>
<evidence type="ECO:0000313" key="4">
    <source>
        <dbReference type="Proteomes" id="UP000315700"/>
    </source>
</evidence>
<dbReference type="InterPro" id="IPR050923">
    <property type="entry name" value="Cell_Proc_Reg/RNA_Proc"/>
</dbReference>
<protein>
    <submittedName>
        <fullName evidence="3">Glycogen accumulation regulator GarA</fullName>
    </submittedName>
</protein>
<accession>A0A517SJ40</accession>
<dbReference type="KEGG" id="ccos:Pan44_41990"/>
<sequence>MPMCLIPMDGSTPVPVDKAVVLFGRQADCDVVLLNSRKVSRRHCCIAQINGEFVIRDLGSMNGVRVNGKQVNKEARLGIGDEIHIGDVGYRLAAVDALPKRKPAPVPPPPQKPLVTPDPRYLSQDIPVALPDEQVNFAVEETAPKLKAVPRPAPKAKAKPKKPGSVFELSEDDIVDD</sequence>
<dbReference type="InParanoid" id="A0A517SJ40"/>
<dbReference type="RefSeq" id="WP_145033128.1">
    <property type="nucleotide sequence ID" value="NZ_CP036271.1"/>
</dbReference>
<dbReference type="Gene3D" id="2.60.200.20">
    <property type="match status" value="1"/>
</dbReference>
<dbReference type="AlphaFoldDB" id="A0A517SJ40"/>
<evidence type="ECO:0000259" key="2">
    <source>
        <dbReference type="PROSITE" id="PS50006"/>
    </source>
</evidence>
<feature type="domain" description="FHA" evidence="2">
    <location>
        <begin position="21"/>
        <end position="71"/>
    </location>
</feature>
<feature type="region of interest" description="Disordered" evidence="1">
    <location>
        <begin position="142"/>
        <end position="177"/>
    </location>
</feature>
<feature type="region of interest" description="Disordered" evidence="1">
    <location>
        <begin position="100"/>
        <end position="121"/>
    </location>
</feature>